<feature type="transmembrane region" description="Helical" evidence="1">
    <location>
        <begin position="43"/>
        <end position="61"/>
    </location>
</feature>
<name>A0ABT3PIZ8_9BACT</name>
<dbReference type="Proteomes" id="UP001207918">
    <property type="component" value="Unassembled WGS sequence"/>
</dbReference>
<dbReference type="EMBL" id="JAGGJA010000002">
    <property type="protein sequence ID" value="MCW9705915.1"/>
    <property type="molecule type" value="Genomic_DNA"/>
</dbReference>
<keyword evidence="1" id="KW-0472">Membrane</keyword>
<comment type="caution">
    <text evidence="2">The sequence shown here is derived from an EMBL/GenBank/DDBJ whole genome shotgun (WGS) entry which is preliminary data.</text>
</comment>
<dbReference type="RefSeq" id="WP_265764611.1">
    <property type="nucleotide sequence ID" value="NZ_JAGGJA010000002.1"/>
</dbReference>
<keyword evidence="1" id="KW-1133">Transmembrane helix</keyword>
<organism evidence="2 3">
    <name type="scientific">Fodinibius salsisoli</name>
    <dbReference type="NCBI Taxonomy" id="2820877"/>
    <lineage>
        <taxon>Bacteria</taxon>
        <taxon>Pseudomonadati</taxon>
        <taxon>Balneolota</taxon>
        <taxon>Balneolia</taxon>
        <taxon>Balneolales</taxon>
        <taxon>Balneolaceae</taxon>
        <taxon>Fodinibius</taxon>
    </lineage>
</organism>
<evidence type="ECO:0000313" key="3">
    <source>
        <dbReference type="Proteomes" id="UP001207918"/>
    </source>
</evidence>
<evidence type="ECO:0000256" key="1">
    <source>
        <dbReference type="SAM" id="Phobius"/>
    </source>
</evidence>
<proteinExistence type="predicted"/>
<keyword evidence="3" id="KW-1185">Reference proteome</keyword>
<accession>A0ABT3PIZ8</accession>
<reference evidence="2 3" key="1">
    <citation type="submission" date="2021-03" db="EMBL/GenBank/DDBJ databases">
        <title>Aliifodinibius sp. nov., a new bacterium isolated from saline soil.</title>
        <authorList>
            <person name="Galisteo C."/>
            <person name="De La Haba R."/>
            <person name="Sanchez-Porro C."/>
            <person name="Ventosa A."/>
        </authorList>
    </citation>
    <scope>NUCLEOTIDE SEQUENCE [LARGE SCALE GENOMIC DNA]</scope>
    <source>
        <strain evidence="2 3">1BSP15-2V2</strain>
    </source>
</reference>
<keyword evidence="1" id="KW-0812">Transmembrane</keyword>
<sequence>MNTKFQKLKDQLQSLEKEDKFVGSSAYKHRNTLLELGSSTPTWLKMTLFGAFLLSFILYMGSQIFNVNAVDINTVESVQSWVDQPDEELLAGMSSWMEEMGYGNLSQQDLVELRQQGVMATFVSRIRDLGHENLTLDEAVRLQQNDVSATFATMMQELGYSLTVNDLIELRQHNVTAYYTSNLHDLGYTDITTEELIRLKDTGVEIAEVKQLMSDNSTKPTVSELIRHHISNQ</sequence>
<protein>
    <submittedName>
        <fullName evidence="2">Uncharacterized protein</fullName>
    </submittedName>
</protein>
<gene>
    <name evidence="2" type="ORF">J6I44_03580</name>
</gene>
<evidence type="ECO:0000313" key="2">
    <source>
        <dbReference type="EMBL" id="MCW9705915.1"/>
    </source>
</evidence>